<dbReference type="Gene3D" id="3.40.50.1110">
    <property type="entry name" value="SGNH hydrolase"/>
    <property type="match status" value="1"/>
</dbReference>
<evidence type="ECO:0000256" key="1">
    <source>
        <dbReference type="SAM" id="MobiDB-lite"/>
    </source>
</evidence>
<evidence type="ECO:0000313" key="3">
    <source>
        <dbReference type="Proteomes" id="UP000184330"/>
    </source>
</evidence>
<dbReference type="InterPro" id="IPR036514">
    <property type="entry name" value="SGNH_hydro_sf"/>
</dbReference>
<sequence length="506" mass="56506">MFNLRKRLGASILLTVLSLVSITLLLPSSKVKQLQKVTLGTTIEYSNLWKWGASDDVVDEEEDNGNGIRLVIFGDSWVDDLIEDGHGGKGNNWPQVLCEEINCTSRLNFAASQPSDAWPSSPPTGVMASNEIHEWAVSQNQFLRGEEHNYTAYPDLASQIQSYISLPAPKTQPSETIFILSFGFWDIYDFARLDFIAAQNVTDTSVDFIFDQLDILYAHFATNLYPFNALTPVPSSSITTSNQTGSTSANKFKVIIPRIFEPTLLPGWISQRPVPPKPSSVAEQQKNAVYLTERWNQAIENKMGAWMERKVASVPAAAGETETESRADVRENATEREMNPGEKFEQFGSNPANEEKAGEKKEESEDGKKEEDTKVVENLPKKDIFYHDTSSLILDLILEHQLEDEGLSDASGLGKGESPFDSVYTPCLRPLDLSLSAEEIEEIVEGWREVNGMLICKEPEEFLWWDAWNLGSKGKRLVGESVGEVVKEGRSLRFKMDNKGKIAMGH</sequence>
<dbReference type="AlphaFoldDB" id="A0A1L7WK83"/>
<dbReference type="OrthoDB" id="5278722at2759"/>
<reference evidence="2 3" key="1">
    <citation type="submission" date="2016-03" db="EMBL/GenBank/DDBJ databases">
        <authorList>
            <person name="Ploux O."/>
        </authorList>
    </citation>
    <scope>NUCLEOTIDE SEQUENCE [LARGE SCALE GENOMIC DNA]</scope>
    <source>
        <strain evidence="2 3">UAMH 11012</strain>
    </source>
</reference>
<gene>
    <name evidence="2" type="ORF">PAC_03059</name>
</gene>
<evidence type="ECO:0000313" key="2">
    <source>
        <dbReference type="EMBL" id="CZR53181.1"/>
    </source>
</evidence>
<feature type="compositionally biased region" description="Basic and acidic residues" evidence="1">
    <location>
        <begin position="323"/>
        <end position="345"/>
    </location>
</feature>
<dbReference type="STRING" id="576137.A0A1L7WK83"/>
<accession>A0A1L7WK83</accession>
<feature type="compositionally biased region" description="Basic and acidic residues" evidence="1">
    <location>
        <begin position="353"/>
        <end position="374"/>
    </location>
</feature>
<keyword evidence="3" id="KW-1185">Reference proteome</keyword>
<dbReference type="EMBL" id="FJOG01000003">
    <property type="protein sequence ID" value="CZR53181.1"/>
    <property type="molecule type" value="Genomic_DNA"/>
</dbReference>
<feature type="region of interest" description="Disordered" evidence="1">
    <location>
        <begin position="314"/>
        <end position="374"/>
    </location>
</feature>
<dbReference type="Proteomes" id="UP000184330">
    <property type="component" value="Unassembled WGS sequence"/>
</dbReference>
<organism evidence="2 3">
    <name type="scientific">Phialocephala subalpina</name>
    <dbReference type="NCBI Taxonomy" id="576137"/>
    <lineage>
        <taxon>Eukaryota</taxon>
        <taxon>Fungi</taxon>
        <taxon>Dikarya</taxon>
        <taxon>Ascomycota</taxon>
        <taxon>Pezizomycotina</taxon>
        <taxon>Leotiomycetes</taxon>
        <taxon>Helotiales</taxon>
        <taxon>Mollisiaceae</taxon>
        <taxon>Phialocephala</taxon>
        <taxon>Phialocephala fortinii species complex</taxon>
    </lineage>
</organism>
<proteinExistence type="predicted"/>
<protein>
    <submittedName>
        <fullName evidence="2">Uncharacterized protein</fullName>
    </submittedName>
</protein>
<name>A0A1L7WK83_9HELO</name>